<keyword evidence="4" id="KW-0456">Lyase</keyword>
<feature type="region of interest" description="Disordered" evidence="3">
    <location>
        <begin position="1"/>
        <end position="419"/>
    </location>
</feature>
<organism evidence="4 5">
    <name type="scientific">Occultella glacieicola</name>
    <dbReference type="NCBI Taxonomy" id="2518684"/>
    <lineage>
        <taxon>Bacteria</taxon>
        <taxon>Bacillati</taxon>
        <taxon>Actinomycetota</taxon>
        <taxon>Actinomycetes</taxon>
        <taxon>Micrococcales</taxon>
        <taxon>Ruaniaceae</taxon>
        <taxon>Occultella</taxon>
    </lineage>
</organism>
<evidence type="ECO:0000256" key="3">
    <source>
        <dbReference type="SAM" id="MobiDB-lite"/>
    </source>
</evidence>
<proteinExistence type="predicted"/>
<dbReference type="GO" id="GO:0008816">
    <property type="term" value="F:citryl-CoA lyase activity"/>
    <property type="evidence" value="ECO:0007669"/>
    <property type="project" value="UniProtKB-EC"/>
</dbReference>
<feature type="compositionally biased region" description="Basic and acidic residues" evidence="3">
    <location>
        <begin position="219"/>
        <end position="249"/>
    </location>
</feature>
<feature type="compositionally biased region" description="Basic and acidic residues" evidence="3">
    <location>
        <begin position="195"/>
        <end position="204"/>
    </location>
</feature>
<dbReference type="Gene3D" id="1.10.230.10">
    <property type="entry name" value="Cytochrome P450-Terp, domain 2"/>
    <property type="match status" value="1"/>
</dbReference>
<dbReference type="Pfam" id="PF00285">
    <property type="entry name" value="Citrate_synt"/>
    <property type="match status" value="1"/>
</dbReference>
<gene>
    <name evidence="4" type="ORF">EXU48_09240</name>
</gene>
<feature type="compositionally biased region" description="Low complexity" evidence="3">
    <location>
        <begin position="209"/>
        <end position="218"/>
    </location>
</feature>
<evidence type="ECO:0000313" key="4">
    <source>
        <dbReference type="EMBL" id="TDE95161.1"/>
    </source>
</evidence>
<dbReference type="InterPro" id="IPR016143">
    <property type="entry name" value="Citrate_synth-like_sm_a-sub"/>
</dbReference>
<dbReference type="InterPro" id="IPR036969">
    <property type="entry name" value="Citrate_synthase_sf"/>
</dbReference>
<dbReference type="Gene3D" id="1.10.580.10">
    <property type="entry name" value="Citrate Synthase, domain 1"/>
    <property type="match status" value="1"/>
</dbReference>
<dbReference type="InterPro" id="IPR002020">
    <property type="entry name" value="Citrate_synthase"/>
</dbReference>
<dbReference type="EC" id="2.3.3.16" evidence="2"/>
<dbReference type="NCBIfam" id="NF004868">
    <property type="entry name" value="PRK06224.1-5"/>
    <property type="match status" value="1"/>
</dbReference>
<dbReference type="SUPFAM" id="SSF48256">
    <property type="entry name" value="Citrate synthase"/>
    <property type="match status" value="1"/>
</dbReference>
<dbReference type="Proteomes" id="UP000504882">
    <property type="component" value="Unassembled WGS sequence"/>
</dbReference>
<evidence type="ECO:0000256" key="1">
    <source>
        <dbReference type="ARBA" id="ARBA00005163"/>
    </source>
</evidence>
<keyword evidence="5" id="KW-1185">Reference proteome</keyword>
<feature type="compositionally biased region" description="Basic residues" evidence="3">
    <location>
        <begin position="282"/>
        <end position="304"/>
    </location>
</feature>
<feature type="compositionally biased region" description="Low complexity" evidence="3">
    <location>
        <begin position="26"/>
        <end position="40"/>
    </location>
</feature>
<evidence type="ECO:0000313" key="5">
    <source>
        <dbReference type="Proteomes" id="UP000504882"/>
    </source>
</evidence>
<sequence length="674" mass="71954">MCPLSGHPPSARPEGTHASPEPTGTPPGRAARRGPLPGARRAVRDDAARGPGCGGDQGRVPGRRRHPYLGPAGPPGRRVDLLRLDQPEQALDRAGLQGRDRPGRGPGVGPPVGRARGELQARWPGEVRAGLRDRQFAQPPDHLLLDQRVRLRGGRETARLRPDRAGHVGPDEPHRGPRRTALPGRDQRVRRHGRAALDDRDPRRRAPPRAHGAGPAHRGQPDGVRDERAGEPDHGLRGRLRHPDADGQRAPEPVPVRAAAHRGRRPDHHRRQRHPVPAAVRGPRHRRGRRRPPLRRERRPHRTPRGAATAARGTVADGARGALVRGSERRRRGLRADQHDRAGSRVRAPARAGARGRRGARRRPRGPASAHLLRDCSALRPRPSGARRAHRGDPGLAGRSGDRGGPVTEPPRYPTSLGTSSAEEIHLLGQDLTEDLMGTVGFGELAFWLVALRRPSPGEVRVFEAVLVALTDHGFTPTAIVARLTDLSAPGALQGAVAAGILGGGSRYLGVTEDTGVFLAQTLTAAPAPLPDTDAGWDALATSALRARRAAGAKVPGLGHPVHKQGDPRTPRLIAIAEEEGLRGPHLRLFEALGRMSEPVLGRPLPLNGAGVCGAALADLGLPVEMLRGFALLARTAGLLGQIAEEHRDPIAPAIYASVDRNAVYVPPPAPDPA</sequence>
<feature type="compositionally biased region" description="Basic residues" evidence="3">
    <location>
        <begin position="259"/>
        <end position="274"/>
    </location>
</feature>
<feature type="compositionally biased region" description="Low complexity" evidence="3">
    <location>
        <begin position="305"/>
        <end position="325"/>
    </location>
</feature>
<comment type="pathway">
    <text evidence="1">Carbohydrate metabolism; tricarboxylic acid cycle.</text>
</comment>
<dbReference type="InterPro" id="IPR016142">
    <property type="entry name" value="Citrate_synth-like_lrg_a-sub"/>
</dbReference>
<dbReference type="EMBL" id="SMNA01000004">
    <property type="protein sequence ID" value="TDE95161.1"/>
    <property type="molecule type" value="Genomic_DNA"/>
</dbReference>
<feature type="compositionally biased region" description="Basic and acidic residues" evidence="3">
    <location>
        <begin position="77"/>
        <end position="86"/>
    </location>
</feature>
<dbReference type="CDD" id="cd06100">
    <property type="entry name" value="CCL_ACL-C"/>
    <property type="match status" value="1"/>
</dbReference>
<feature type="compositionally biased region" description="Basic and acidic residues" evidence="3">
    <location>
        <begin position="143"/>
        <end position="175"/>
    </location>
</feature>
<comment type="caution">
    <text evidence="4">The sequence shown here is derived from an EMBL/GenBank/DDBJ whole genome shotgun (WGS) entry which is preliminary data.</text>
</comment>
<feature type="compositionally biased region" description="Basic and acidic residues" evidence="3">
    <location>
        <begin position="334"/>
        <end position="343"/>
    </location>
</feature>
<feature type="compositionally biased region" description="Basic residues" evidence="3">
    <location>
        <begin position="354"/>
        <end position="365"/>
    </location>
</feature>
<reference evidence="4 5" key="1">
    <citation type="submission" date="2019-03" db="EMBL/GenBank/DDBJ databases">
        <title>Genomic features of bacteria from cold environments.</title>
        <authorList>
            <person name="Shen L."/>
        </authorList>
    </citation>
    <scope>NUCLEOTIDE SEQUENCE [LARGE SCALE GENOMIC DNA]</scope>
    <source>
        <strain evidence="5">T3246-1</strain>
    </source>
</reference>
<name>A0ABY2E5J1_9MICO</name>
<accession>A0ABY2E5J1</accession>
<protein>
    <recommendedName>
        <fullName evidence="2">citrate synthase (unknown stereospecificity)</fullName>
        <ecNumber evidence="2">2.3.3.16</ecNumber>
    </recommendedName>
</protein>
<evidence type="ECO:0000256" key="2">
    <source>
        <dbReference type="ARBA" id="ARBA00012972"/>
    </source>
</evidence>